<dbReference type="Gene3D" id="3.40.50.1820">
    <property type="entry name" value="alpha/beta hydrolase"/>
    <property type="match status" value="1"/>
</dbReference>
<feature type="domain" description="AB hydrolase-1" evidence="2">
    <location>
        <begin position="46"/>
        <end position="143"/>
    </location>
</feature>
<gene>
    <name evidence="3" type="ORF">VW35_19885</name>
</gene>
<evidence type="ECO:0000313" key="4">
    <source>
        <dbReference type="Proteomes" id="UP000033514"/>
    </source>
</evidence>
<dbReference type="InterPro" id="IPR000073">
    <property type="entry name" value="AB_hydrolase_1"/>
</dbReference>
<dbReference type="PANTHER" id="PTHR43433:SF5">
    <property type="entry name" value="AB HYDROLASE-1 DOMAIN-CONTAINING PROTEIN"/>
    <property type="match status" value="1"/>
</dbReference>
<accession>A0A0F5L3B3</accession>
<dbReference type="PRINTS" id="PR00111">
    <property type="entry name" value="ABHYDROLASE"/>
</dbReference>
<dbReference type="SUPFAM" id="SSF53474">
    <property type="entry name" value="alpha/beta-Hydrolases"/>
    <property type="match status" value="1"/>
</dbReference>
<dbReference type="InterPro" id="IPR050471">
    <property type="entry name" value="AB_hydrolase"/>
</dbReference>
<dbReference type="PATRIC" id="fig|361041.3.peg.3393"/>
<comment type="caution">
    <text evidence="3">The sequence shown here is derived from an EMBL/GenBank/DDBJ whole genome shotgun (WGS) entry which is preliminary data.</text>
</comment>
<feature type="chain" id="PRO_5002491525" evidence="1">
    <location>
        <begin position="21"/>
        <end position="289"/>
    </location>
</feature>
<evidence type="ECO:0000256" key="1">
    <source>
        <dbReference type="SAM" id="SignalP"/>
    </source>
</evidence>
<keyword evidence="1" id="KW-0732">Signal</keyword>
<organism evidence="3 4">
    <name type="scientific">Devosia soli</name>
    <dbReference type="NCBI Taxonomy" id="361041"/>
    <lineage>
        <taxon>Bacteria</taxon>
        <taxon>Pseudomonadati</taxon>
        <taxon>Pseudomonadota</taxon>
        <taxon>Alphaproteobacteria</taxon>
        <taxon>Hyphomicrobiales</taxon>
        <taxon>Devosiaceae</taxon>
        <taxon>Devosia</taxon>
    </lineage>
</organism>
<dbReference type="PANTHER" id="PTHR43433">
    <property type="entry name" value="HYDROLASE, ALPHA/BETA FOLD FAMILY PROTEIN"/>
    <property type="match status" value="1"/>
</dbReference>
<dbReference type="RefSeq" id="WP_046144932.1">
    <property type="nucleotide sequence ID" value="NZ_LAJG01000048.1"/>
</dbReference>
<protein>
    <submittedName>
        <fullName evidence="3">Oxidoreductase</fullName>
    </submittedName>
</protein>
<dbReference type="EMBL" id="LAJG01000048">
    <property type="protein sequence ID" value="KKB76097.1"/>
    <property type="molecule type" value="Genomic_DNA"/>
</dbReference>
<name>A0A0F5L3B3_9HYPH</name>
<dbReference type="AlphaFoldDB" id="A0A0F5L3B3"/>
<feature type="signal peptide" evidence="1">
    <location>
        <begin position="1"/>
        <end position="20"/>
    </location>
</feature>
<proteinExistence type="predicted"/>
<keyword evidence="4" id="KW-1185">Reference proteome</keyword>
<dbReference type="Proteomes" id="UP000033514">
    <property type="component" value="Unassembled WGS sequence"/>
</dbReference>
<sequence length="289" mass="31155">MLRSLTIAATLVMTTIGAQAQAEPKGDYAEVNGMRMYYEVSGEGAPIVVLHGAYMNIPAMGDIIPTLAKTHKVYALEFQGHGRTEDIDRPVTYPNLASDVAAFMDEVGLEKADILGYSMGAAAGLRLAIDHPDKVDHLITASVSYDMSGSQPAFLEMIPTMVPDMFVGTPMEEAWKQLAPNPDGFRPFVERLIALEHEPMAWGNDVEKLKMPVLIIAGDADMMTLEHLVSMFRLLGGGEPGDMGKPLGASRLAILPASSHTAVIGQVDLLMGIIEPFLKGEAPKGMFDQ</sequence>
<dbReference type="STRING" id="361041.VW35_19885"/>
<reference evidence="3 4" key="1">
    <citation type="submission" date="2015-03" db="EMBL/GenBank/DDBJ databases">
        <authorList>
            <person name="Hassan Y.I."/>
            <person name="Lepp D."/>
            <person name="Zhou T."/>
        </authorList>
    </citation>
    <scope>NUCLEOTIDE SEQUENCE [LARGE SCALE GENOMIC DNA]</scope>
    <source>
        <strain evidence="3 4">GH2-10</strain>
    </source>
</reference>
<dbReference type="InterPro" id="IPR029058">
    <property type="entry name" value="AB_hydrolase_fold"/>
</dbReference>
<dbReference type="Pfam" id="PF00561">
    <property type="entry name" value="Abhydrolase_1"/>
    <property type="match status" value="1"/>
</dbReference>
<evidence type="ECO:0000313" key="3">
    <source>
        <dbReference type="EMBL" id="KKB76097.1"/>
    </source>
</evidence>
<evidence type="ECO:0000259" key="2">
    <source>
        <dbReference type="Pfam" id="PF00561"/>
    </source>
</evidence>